<gene>
    <name evidence="3" type="ORF">LOC68_09055</name>
</gene>
<feature type="domain" description="Pyrrolo-quinoline quinone repeat" evidence="2">
    <location>
        <begin position="289"/>
        <end position="366"/>
    </location>
</feature>
<keyword evidence="1" id="KW-0732">Signal</keyword>
<dbReference type="InterPro" id="IPR002372">
    <property type="entry name" value="PQQ_rpt_dom"/>
</dbReference>
<organism evidence="3 4">
    <name type="scientific">Blastopirellula sediminis</name>
    <dbReference type="NCBI Taxonomy" id="2894196"/>
    <lineage>
        <taxon>Bacteria</taxon>
        <taxon>Pseudomonadati</taxon>
        <taxon>Planctomycetota</taxon>
        <taxon>Planctomycetia</taxon>
        <taxon>Pirellulales</taxon>
        <taxon>Pirellulaceae</taxon>
        <taxon>Blastopirellula</taxon>
    </lineage>
</organism>
<dbReference type="SUPFAM" id="SSF50998">
    <property type="entry name" value="Quinoprotein alcohol dehydrogenase-like"/>
    <property type="match status" value="1"/>
</dbReference>
<dbReference type="SUPFAM" id="SSF47473">
    <property type="entry name" value="EF-hand"/>
    <property type="match status" value="1"/>
</dbReference>
<dbReference type="Proteomes" id="UP001139103">
    <property type="component" value="Unassembled WGS sequence"/>
</dbReference>
<name>A0A9X1SFP2_9BACT</name>
<feature type="domain" description="Pyrrolo-quinoline quinone repeat" evidence="2">
    <location>
        <begin position="137"/>
        <end position="267"/>
    </location>
</feature>
<dbReference type="InterPro" id="IPR018391">
    <property type="entry name" value="PQQ_b-propeller_rpt"/>
</dbReference>
<comment type="caution">
    <text evidence="3">The sequence shown here is derived from an EMBL/GenBank/DDBJ whole genome shotgun (WGS) entry which is preliminary data.</text>
</comment>
<dbReference type="InterPro" id="IPR011992">
    <property type="entry name" value="EF-hand-dom_pair"/>
</dbReference>
<evidence type="ECO:0000313" key="4">
    <source>
        <dbReference type="Proteomes" id="UP001139103"/>
    </source>
</evidence>
<dbReference type="PANTHER" id="PTHR34512:SF30">
    <property type="entry name" value="OUTER MEMBRANE PROTEIN ASSEMBLY FACTOR BAMB"/>
    <property type="match status" value="1"/>
</dbReference>
<evidence type="ECO:0000256" key="1">
    <source>
        <dbReference type="SAM" id="SignalP"/>
    </source>
</evidence>
<dbReference type="AlphaFoldDB" id="A0A9X1SFP2"/>
<evidence type="ECO:0000259" key="2">
    <source>
        <dbReference type="Pfam" id="PF13360"/>
    </source>
</evidence>
<dbReference type="RefSeq" id="WP_230217903.1">
    <property type="nucleotide sequence ID" value="NZ_JAJKFT010000004.1"/>
</dbReference>
<protein>
    <submittedName>
        <fullName evidence="3">PQQ-binding-like beta-propeller repeat protein</fullName>
    </submittedName>
</protein>
<dbReference type="InterPro" id="IPR011047">
    <property type="entry name" value="Quinoprotein_ADH-like_sf"/>
</dbReference>
<dbReference type="Gene3D" id="2.130.10.10">
    <property type="entry name" value="YVTN repeat-like/Quinoprotein amine dehydrogenase"/>
    <property type="match status" value="1"/>
</dbReference>
<proteinExistence type="predicted"/>
<dbReference type="PROSITE" id="PS00018">
    <property type="entry name" value="EF_HAND_1"/>
    <property type="match status" value="2"/>
</dbReference>
<dbReference type="SMART" id="SM00564">
    <property type="entry name" value="PQQ"/>
    <property type="match status" value="3"/>
</dbReference>
<dbReference type="PANTHER" id="PTHR34512">
    <property type="entry name" value="CELL SURFACE PROTEIN"/>
    <property type="match status" value="1"/>
</dbReference>
<accession>A0A9X1SFP2</accession>
<dbReference type="Gene3D" id="2.40.10.480">
    <property type="match status" value="1"/>
</dbReference>
<feature type="chain" id="PRO_5040870661" evidence="1">
    <location>
        <begin position="22"/>
        <end position="509"/>
    </location>
</feature>
<evidence type="ECO:0000313" key="3">
    <source>
        <dbReference type="EMBL" id="MCC9628543.1"/>
    </source>
</evidence>
<dbReference type="EMBL" id="JAJKFT010000004">
    <property type="protein sequence ID" value="MCC9628543.1"/>
    <property type="molecule type" value="Genomic_DNA"/>
</dbReference>
<feature type="signal peptide" evidence="1">
    <location>
        <begin position="1"/>
        <end position="21"/>
    </location>
</feature>
<sequence>MKSVSSLLALLTIAAAGSSLYGQQANWSEFRAGGSSHAAAPLPLRWSPDDGIAWQRELDGYGQSTPIIYGERIFVTSVEGLNKETCNVACFDLHSGGQIWRHRFPAANQAPSSFMMARAAPTPLVDARAVYLFFESGDVAAIDHEGHPLWRRDLVADFGAFDNNHGLGASPTQTDELVFVNIEHRGPSYLIALDKKTGDTRWKTERPSSSSWSSPIALDGQIIVSSSGAVTAYDAQTGKQLWNIGDLDGNSVPSPTPDGDRLYVGARIAERSGGGDVSRSNLCITRSGAETPQILWRAEKAVSDFASPVVCGQCVYYLNNVGVVYCLDKLSGDLHYAKRIGAECWGTPIVSENRVYFFGKDGRTVVLQEGAEFQELVVNTLWDRDAPPAPESYVENVSSERRSFSLDDLLEKNDADKDGYLTKDELPGRFQSLLAGNDKDQDGRLDAAEIEAAGKAMAERRASSQENARDPIVYGAAAAAGRIVIRTGTRLYCLSDTPLATPTAEPLPQ</sequence>
<keyword evidence="4" id="KW-1185">Reference proteome</keyword>
<dbReference type="Pfam" id="PF13360">
    <property type="entry name" value="PQQ_2"/>
    <property type="match status" value="2"/>
</dbReference>
<reference evidence="3" key="1">
    <citation type="submission" date="2021-11" db="EMBL/GenBank/DDBJ databases">
        <title>Genome sequence.</title>
        <authorList>
            <person name="Sun Q."/>
        </authorList>
    </citation>
    <scope>NUCLEOTIDE SEQUENCE</scope>
    <source>
        <strain evidence="3">JC732</strain>
    </source>
</reference>
<dbReference type="InterPro" id="IPR018247">
    <property type="entry name" value="EF_Hand_1_Ca_BS"/>
</dbReference>
<dbReference type="InterPro" id="IPR015943">
    <property type="entry name" value="WD40/YVTN_repeat-like_dom_sf"/>
</dbReference>
<dbReference type="Gene3D" id="1.10.238.10">
    <property type="entry name" value="EF-hand"/>
    <property type="match status" value="1"/>
</dbReference>